<reference evidence="10" key="1">
    <citation type="submission" date="2021-11" db="EMBL/GenBank/DDBJ databases">
        <title>Description of a new species Pelosinus isolated from the bottom sediments of Lake Baikal.</title>
        <authorList>
            <person name="Zakharyuk A."/>
        </authorList>
    </citation>
    <scope>NUCLEOTIDE SEQUENCE</scope>
    <source>
        <strain evidence="10">Bkl1</strain>
    </source>
</reference>
<keyword evidence="8" id="KW-0963">Cytoplasm</keyword>
<dbReference type="Pfam" id="PF05690">
    <property type="entry name" value="ThiG"/>
    <property type="match status" value="1"/>
</dbReference>
<evidence type="ECO:0000313" key="11">
    <source>
        <dbReference type="Proteomes" id="UP001165492"/>
    </source>
</evidence>
<sequence length="262" mass="27495">MDQLVIGGRSLQSRLFIGTGKYSADTLIPEIVKKSGSEVITVALRRIDFNSPTGNVMDHIPSGMQLLPNTSGARNAQEAIRIARLAKAAGCGNWIKIEVISDNKYLLPDGYETIKATEVLAGEGFVVLPYISPDLMVAKQLVEVGAAAVMPLGAPIGSNRGLKTKELLRILIEEIALPVIVDAGIGKPSDACEAMEMGAAACLLNTAIASANQPELMAEAFGMAVAAGRKAYLAGLGRSEKYASSSSPLTGFLHSSISENPI</sequence>
<organism evidence="10 11">
    <name type="scientific">Pelosinus baikalensis</name>
    <dbReference type="NCBI Taxonomy" id="2892015"/>
    <lineage>
        <taxon>Bacteria</taxon>
        <taxon>Bacillati</taxon>
        <taxon>Bacillota</taxon>
        <taxon>Negativicutes</taxon>
        <taxon>Selenomonadales</taxon>
        <taxon>Sporomusaceae</taxon>
        <taxon>Pelosinus</taxon>
    </lineage>
</organism>
<dbReference type="CDD" id="cd04728">
    <property type="entry name" value="ThiG"/>
    <property type="match status" value="1"/>
</dbReference>
<keyword evidence="5 8" id="KW-0784">Thiamine biosynthesis</keyword>
<evidence type="ECO:0000256" key="6">
    <source>
        <dbReference type="ARBA" id="ARBA00023270"/>
    </source>
</evidence>
<feature type="binding site" evidence="8">
    <location>
        <begin position="205"/>
        <end position="206"/>
    </location>
    <ligand>
        <name>1-deoxy-D-xylulose 5-phosphate</name>
        <dbReference type="ChEBI" id="CHEBI:57792"/>
    </ligand>
</feature>
<comment type="caution">
    <text evidence="10">The sequence shown here is derived from an EMBL/GenBank/DDBJ whole genome shotgun (WGS) entry which is preliminary data.</text>
</comment>
<gene>
    <name evidence="8" type="primary">thiG</name>
    <name evidence="10" type="ORF">LMF89_12140</name>
</gene>
<dbReference type="InterPro" id="IPR013785">
    <property type="entry name" value="Aldolase_TIM"/>
</dbReference>
<evidence type="ECO:0000313" key="10">
    <source>
        <dbReference type="EMBL" id="MCC5466106.1"/>
    </source>
</evidence>
<comment type="pathway">
    <text evidence="2 8">Cofactor biosynthesis; thiamine diphosphate biosynthesis.</text>
</comment>
<accession>A0ABS8HU19</accession>
<dbReference type="InterPro" id="IPR008867">
    <property type="entry name" value="ThiG"/>
</dbReference>
<evidence type="ECO:0000259" key="9">
    <source>
        <dbReference type="Pfam" id="PF05690"/>
    </source>
</evidence>
<keyword evidence="11" id="KW-1185">Reference proteome</keyword>
<comment type="subunit">
    <text evidence="8">Homotetramer. Forms heterodimers with either ThiH or ThiS.</text>
</comment>
<keyword evidence="4 8" id="KW-0808">Transferase</keyword>
<evidence type="ECO:0000256" key="2">
    <source>
        <dbReference type="ARBA" id="ARBA00004948"/>
    </source>
</evidence>
<comment type="function">
    <text evidence="1 8">Catalyzes the rearrangement of 1-deoxy-D-xylulose 5-phosphate (DXP) to produce the thiazole phosphate moiety of thiamine. Sulfur is provided by the thiocarboxylate moiety of the carrier protein ThiS. In vitro, sulfur can be provided by H(2)S.</text>
</comment>
<proteinExistence type="inferred from homology"/>
<evidence type="ECO:0000256" key="8">
    <source>
        <dbReference type="HAMAP-Rule" id="MF_00443"/>
    </source>
</evidence>
<dbReference type="SUPFAM" id="SSF110399">
    <property type="entry name" value="ThiG-like"/>
    <property type="match status" value="1"/>
</dbReference>
<name>A0ABS8HU19_9FIRM</name>
<comment type="catalytic activity">
    <reaction evidence="7 8">
        <text>[ThiS sulfur-carrier protein]-C-terminal-Gly-aminoethanethioate + 2-iminoacetate + 1-deoxy-D-xylulose 5-phosphate = [ThiS sulfur-carrier protein]-C-terminal Gly-Gly + 2-[(2R,5Z)-2-carboxy-4-methylthiazol-5(2H)-ylidene]ethyl phosphate + 2 H2O + H(+)</text>
        <dbReference type="Rhea" id="RHEA:26297"/>
        <dbReference type="Rhea" id="RHEA-COMP:12909"/>
        <dbReference type="Rhea" id="RHEA-COMP:19908"/>
        <dbReference type="ChEBI" id="CHEBI:15377"/>
        <dbReference type="ChEBI" id="CHEBI:15378"/>
        <dbReference type="ChEBI" id="CHEBI:57792"/>
        <dbReference type="ChEBI" id="CHEBI:62899"/>
        <dbReference type="ChEBI" id="CHEBI:77846"/>
        <dbReference type="ChEBI" id="CHEBI:90778"/>
        <dbReference type="ChEBI" id="CHEBI:232372"/>
        <dbReference type="EC" id="2.8.1.10"/>
    </reaction>
</comment>
<dbReference type="Gene3D" id="3.20.20.70">
    <property type="entry name" value="Aldolase class I"/>
    <property type="match status" value="1"/>
</dbReference>
<evidence type="ECO:0000256" key="1">
    <source>
        <dbReference type="ARBA" id="ARBA00002834"/>
    </source>
</evidence>
<dbReference type="InterPro" id="IPR033983">
    <property type="entry name" value="Thiazole_synthase_ThiG"/>
</dbReference>
<feature type="binding site" evidence="8">
    <location>
        <begin position="183"/>
        <end position="184"/>
    </location>
    <ligand>
        <name>1-deoxy-D-xylulose 5-phosphate</name>
        <dbReference type="ChEBI" id="CHEBI:57792"/>
    </ligand>
</feature>
<dbReference type="EC" id="2.8.1.10" evidence="3 8"/>
<dbReference type="PANTHER" id="PTHR34266:SF2">
    <property type="entry name" value="THIAZOLE SYNTHASE"/>
    <property type="match status" value="1"/>
</dbReference>
<comment type="subcellular location">
    <subcellularLocation>
        <location evidence="8">Cytoplasm</location>
    </subcellularLocation>
</comment>
<keyword evidence="6 8" id="KW-0704">Schiff base</keyword>
<feature type="binding site" evidence="8">
    <location>
        <position position="157"/>
    </location>
    <ligand>
        <name>1-deoxy-D-xylulose 5-phosphate</name>
        <dbReference type="ChEBI" id="CHEBI:57792"/>
    </ligand>
</feature>
<protein>
    <recommendedName>
        <fullName evidence="3 8">Thiazole synthase</fullName>
        <ecNumber evidence="3 8">2.8.1.10</ecNumber>
    </recommendedName>
</protein>
<evidence type="ECO:0000256" key="3">
    <source>
        <dbReference type="ARBA" id="ARBA00011960"/>
    </source>
</evidence>
<dbReference type="PANTHER" id="PTHR34266">
    <property type="entry name" value="THIAZOLE SYNTHASE"/>
    <property type="match status" value="1"/>
</dbReference>
<evidence type="ECO:0000256" key="5">
    <source>
        <dbReference type="ARBA" id="ARBA00022977"/>
    </source>
</evidence>
<evidence type="ECO:0000256" key="4">
    <source>
        <dbReference type="ARBA" id="ARBA00022679"/>
    </source>
</evidence>
<dbReference type="HAMAP" id="MF_00443">
    <property type="entry name" value="ThiG"/>
    <property type="match status" value="1"/>
</dbReference>
<comment type="similarity">
    <text evidence="8">Belongs to the ThiG family.</text>
</comment>
<evidence type="ECO:0000256" key="7">
    <source>
        <dbReference type="ARBA" id="ARBA00049897"/>
    </source>
</evidence>
<dbReference type="EMBL" id="JAJHJB010000015">
    <property type="protein sequence ID" value="MCC5466106.1"/>
    <property type="molecule type" value="Genomic_DNA"/>
</dbReference>
<feature type="domain" description="Thiazole synthase ThiG" evidence="9">
    <location>
        <begin position="6"/>
        <end position="248"/>
    </location>
</feature>
<dbReference type="Proteomes" id="UP001165492">
    <property type="component" value="Unassembled WGS sequence"/>
</dbReference>
<feature type="active site" description="Schiff-base intermediate with DXP" evidence="8">
    <location>
        <position position="96"/>
    </location>
</feature>